<dbReference type="InterPro" id="IPR002123">
    <property type="entry name" value="Plipid/glycerol_acylTrfase"/>
</dbReference>
<accession>A0A4Z0NQP1</accession>
<organism evidence="6 7">
    <name type="scientific">Methylobacterium nonmethylotrophicum</name>
    <dbReference type="NCBI Taxonomy" id="1141884"/>
    <lineage>
        <taxon>Bacteria</taxon>
        <taxon>Pseudomonadati</taxon>
        <taxon>Pseudomonadota</taxon>
        <taxon>Alphaproteobacteria</taxon>
        <taxon>Hyphomicrobiales</taxon>
        <taxon>Methylobacteriaceae</taxon>
        <taxon>Methylobacterium</taxon>
    </lineage>
</organism>
<evidence type="ECO:0000256" key="3">
    <source>
        <dbReference type="ARBA" id="ARBA00023315"/>
    </source>
</evidence>
<keyword evidence="4" id="KW-0472">Membrane</keyword>
<protein>
    <submittedName>
        <fullName evidence="6">1-acyl-sn-glycerol-3-phosphate acyltransferase</fullName>
    </submittedName>
</protein>
<keyword evidence="2 6" id="KW-0808">Transferase</keyword>
<dbReference type="PANTHER" id="PTHR10434:SF40">
    <property type="entry name" value="1-ACYL-SN-GLYCEROL-3-PHOSPHATE ACYLTRANSFERASE"/>
    <property type="match status" value="1"/>
</dbReference>
<keyword evidence="4" id="KW-0812">Transmembrane</keyword>
<feature type="transmembrane region" description="Helical" evidence="4">
    <location>
        <begin position="12"/>
        <end position="32"/>
    </location>
</feature>
<evidence type="ECO:0000313" key="7">
    <source>
        <dbReference type="Proteomes" id="UP000297535"/>
    </source>
</evidence>
<evidence type="ECO:0000256" key="2">
    <source>
        <dbReference type="ARBA" id="ARBA00022679"/>
    </source>
</evidence>
<keyword evidence="4" id="KW-1133">Transmembrane helix</keyword>
<dbReference type="SUPFAM" id="SSF69593">
    <property type="entry name" value="Glycerol-3-phosphate (1)-acyltransferase"/>
    <property type="match status" value="1"/>
</dbReference>
<evidence type="ECO:0000256" key="1">
    <source>
        <dbReference type="ARBA" id="ARBA00005189"/>
    </source>
</evidence>
<reference evidence="6 7" key="1">
    <citation type="submission" date="2019-04" db="EMBL/GenBank/DDBJ databases">
        <authorList>
            <person name="Feng G."/>
            <person name="Zhu H."/>
        </authorList>
    </citation>
    <scope>NUCLEOTIDE SEQUENCE [LARGE SCALE GENOMIC DNA]</scope>
    <source>
        <strain evidence="6 7">6HR-1</strain>
    </source>
</reference>
<evidence type="ECO:0000313" key="6">
    <source>
        <dbReference type="EMBL" id="TGD99041.1"/>
    </source>
</evidence>
<dbReference type="PANTHER" id="PTHR10434">
    <property type="entry name" value="1-ACYL-SN-GLYCEROL-3-PHOSPHATE ACYLTRANSFERASE"/>
    <property type="match status" value="1"/>
</dbReference>
<dbReference type="CDD" id="cd07989">
    <property type="entry name" value="LPLAT_AGPAT-like"/>
    <property type="match status" value="1"/>
</dbReference>
<dbReference type="EMBL" id="SRLB01000009">
    <property type="protein sequence ID" value="TGD99041.1"/>
    <property type="molecule type" value="Genomic_DNA"/>
</dbReference>
<evidence type="ECO:0000256" key="4">
    <source>
        <dbReference type="SAM" id="Phobius"/>
    </source>
</evidence>
<dbReference type="Proteomes" id="UP000297535">
    <property type="component" value="Unassembled WGS sequence"/>
</dbReference>
<keyword evidence="7" id="KW-1185">Reference proteome</keyword>
<dbReference type="SMART" id="SM00563">
    <property type="entry name" value="PlsC"/>
    <property type="match status" value="1"/>
</dbReference>
<name>A0A4Z0NQP1_9HYPH</name>
<proteinExistence type="predicted"/>
<comment type="caution">
    <text evidence="6">The sequence shown here is derived from an EMBL/GenBank/DDBJ whole genome shotgun (WGS) entry which is preliminary data.</text>
</comment>
<gene>
    <name evidence="6" type="ORF">EU555_14145</name>
</gene>
<feature type="domain" description="Phospholipid/glycerol acyltransferase" evidence="5">
    <location>
        <begin position="74"/>
        <end position="188"/>
    </location>
</feature>
<dbReference type="RefSeq" id="WP_135415279.1">
    <property type="nucleotide sequence ID" value="NZ_SRLB01000009.1"/>
</dbReference>
<dbReference type="OrthoDB" id="5290997at2"/>
<evidence type="ECO:0000259" key="5">
    <source>
        <dbReference type="SMART" id="SM00563"/>
    </source>
</evidence>
<comment type="pathway">
    <text evidence="1">Lipid metabolism.</text>
</comment>
<dbReference type="GO" id="GO:0003841">
    <property type="term" value="F:1-acylglycerol-3-phosphate O-acyltransferase activity"/>
    <property type="evidence" value="ECO:0007669"/>
    <property type="project" value="TreeGrafter"/>
</dbReference>
<keyword evidence="3 6" id="KW-0012">Acyltransferase</keyword>
<dbReference type="Pfam" id="PF01553">
    <property type="entry name" value="Acyltransferase"/>
    <property type="match status" value="1"/>
</dbReference>
<dbReference type="AlphaFoldDB" id="A0A4Z0NQP1"/>
<sequence length="254" mass="27832">MSSVLSFARSLLFTVAFYLVTAVMMIGGLPALATRRGVLWLAQTWARVVLRLLHGIVGLKVEFRGLEHRPAGAVLVAAKHQSALETLALVTVLDDFTYILKRELMWLPLFGWYLARGEMVAIDRSKGSRALALMNEEAAAAMADGRRLIIFPEGTRRAPGAAPAYKYGVAHMYDRLGVPCLPVALNTGAFWGRRRLTYRPGTAVIEFLPAIPPGVPRDTFFADLQERIETASDALLREAGLPGSARTALRAQET</sequence>
<dbReference type="GO" id="GO:0006654">
    <property type="term" value="P:phosphatidic acid biosynthetic process"/>
    <property type="evidence" value="ECO:0007669"/>
    <property type="project" value="TreeGrafter"/>
</dbReference>